<dbReference type="RefSeq" id="WP_310838833.1">
    <property type="nucleotide sequence ID" value="NZ_JAVLSM010000020.1"/>
</dbReference>
<dbReference type="InterPro" id="IPR025410">
    <property type="entry name" value="Lant_dehyd"/>
</dbReference>
<proteinExistence type="predicted"/>
<sequence length="474" mass="54660">MLSDEVTYWLQQILDRHKQLDRLDKECLRSLLEDELSSILHPLFQVIQSASISSEACDVTNCRDYLQEVAHQRIDAISKFMLVVVEAIEHCNLCLDEFVIKRPIVFHSLAGDSHHGACRALLIEPINGRPLVFKPSDPRPHIILSKILEMISASLSVDLIVPEIIPDADNRWYFIEYLEEQKEENCDVVSFMSDAGMLTAVAFSLGFVDLHLENLIVFEGKPIIIDPECIFYPFDEAEKFSDRLLSTGLLSQNPHMSALRGGPTPAVPMHEFTMYCAIDGVIRYRKPVRPYRNRLRNADGTYADPSDYKVEFLAGYKAAYRWVVDNCERLCDFIETQVDYDFRVRYLARKTRHYASVLYMLNLPIEQHANWTAEVIEKFRRSGHFCKEMPASLLDAEIRDLLGRDIPYFWLNAAERGEIYHHSGLVHQLRLVTSLKDQAKQHIRSLNEQALEEQLDVIDRFLSIDLNVSVDQVK</sequence>
<name>A0AAE4GEF6_9BURK</name>
<evidence type="ECO:0000313" key="2">
    <source>
        <dbReference type="EMBL" id="MDT0340116.1"/>
    </source>
</evidence>
<dbReference type="EMBL" id="JAVRAA010000018">
    <property type="protein sequence ID" value="MDT0340116.1"/>
    <property type="molecule type" value="Genomic_DNA"/>
</dbReference>
<feature type="domain" description="Lantibiotic biosynthesis protein dehydration" evidence="1">
    <location>
        <begin position="101"/>
        <end position="410"/>
    </location>
</feature>
<organism evidence="2">
    <name type="scientific">Herbaspirillum huttiense subsp. nephrolepidis</name>
    <dbReference type="NCBI Taxonomy" id="3075126"/>
    <lineage>
        <taxon>Bacteria</taxon>
        <taxon>Pseudomonadati</taxon>
        <taxon>Pseudomonadota</taxon>
        <taxon>Betaproteobacteria</taxon>
        <taxon>Burkholderiales</taxon>
        <taxon>Oxalobacteraceae</taxon>
        <taxon>Herbaspirillum</taxon>
    </lineage>
</organism>
<evidence type="ECO:0000259" key="1">
    <source>
        <dbReference type="Pfam" id="PF13575"/>
    </source>
</evidence>
<dbReference type="Pfam" id="PF13575">
    <property type="entry name" value="DUF4135"/>
    <property type="match status" value="1"/>
</dbReference>
<comment type="caution">
    <text evidence="2">The sequence shown here is derived from an EMBL/GenBank/DDBJ whole genome shotgun (WGS) entry which is preliminary data.</text>
</comment>
<reference evidence="2" key="1">
    <citation type="submission" date="2023-02" db="EMBL/GenBank/DDBJ databases">
        <title>Description of Herbaspirillum huttiense subsp. nephrolepsisexaltata and Herbaspirillum huttiense subsp. lycopersicon.</title>
        <authorList>
            <person name="Poudel M."/>
            <person name="Sharma A."/>
            <person name="Goss E."/>
            <person name="Tapia J.H."/>
            <person name="Harmon C.M."/>
            <person name="Jones J.B."/>
        </authorList>
    </citation>
    <scope>NUCLEOTIDE SEQUENCE</scope>
    <source>
        <strain evidence="2">NC40101</strain>
    </source>
</reference>
<accession>A0AAE4GEF6</accession>
<gene>
    <name evidence="2" type="ORF">RJN63_25030</name>
</gene>
<dbReference type="AlphaFoldDB" id="A0AAE4GEF6"/>
<protein>
    <submittedName>
        <fullName evidence="2">DUF4135 domain-containing protein</fullName>
    </submittedName>
</protein>